<keyword evidence="4" id="KW-1185">Reference proteome</keyword>
<reference evidence="4" key="1">
    <citation type="submission" date="2016-02" db="EMBL/GenBank/DDBJ databases">
        <title>Comparative genomics of biotechnologically important yeasts.</title>
        <authorList>
            <consortium name="DOE Joint Genome Institute"/>
            <person name="Riley R."/>
            <person name="Haridas S."/>
            <person name="Wolfe K.H."/>
            <person name="Lopes M.R."/>
            <person name="Hittinger C.T."/>
            <person name="Goker M."/>
            <person name="Salamov A."/>
            <person name="Wisecaver J."/>
            <person name="Long T.M."/>
            <person name="Aerts A.L."/>
            <person name="Barry K."/>
            <person name="Choi C."/>
            <person name="Clum A."/>
            <person name="Coughlan A.Y."/>
            <person name="Deshpande S."/>
            <person name="Douglass A.P."/>
            <person name="Hanson S.J."/>
            <person name="Klenk H.-P."/>
            <person name="Labutti K."/>
            <person name="Lapidus A."/>
            <person name="Lindquist E."/>
            <person name="Lipzen A."/>
            <person name="Meier-Kolthoff J.P."/>
            <person name="Ohm R.A."/>
            <person name="Otillar R.P."/>
            <person name="Pangilinan J."/>
            <person name="Peng Y."/>
            <person name="Rokas A."/>
            <person name="Rosa C.A."/>
            <person name="Scheuner C."/>
            <person name="Sibirny A.A."/>
            <person name="Slot J.C."/>
            <person name="Stielow J.B."/>
            <person name="Sun H."/>
            <person name="Kurtzman C.P."/>
            <person name="Blackwell M."/>
            <person name="Jeffries T.W."/>
            <person name="Grigoriev I.V."/>
        </authorList>
    </citation>
    <scope>NUCLEOTIDE SEQUENCE [LARGE SCALE GENOMIC DNA]</scope>
    <source>
        <strain evidence="4">NRRL Y-17796</strain>
    </source>
</reference>
<dbReference type="SUPFAM" id="SSF69593">
    <property type="entry name" value="Glycerol-3-phosphate (1)-acyltransferase"/>
    <property type="match status" value="2"/>
</dbReference>
<dbReference type="InterPro" id="IPR052744">
    <property type="entry name" value="GPAT/DAPAT"/>
</dbReference>
<name>A0A1E4TBX5_9ASCO</name>
<dbReference type="OrthoDB" id="2427554at2759"/>
<dbReference type="AlphaFoldDB" id="A0A1E4TBX5"/>
<feature type="transmembrane region" description="Helical" evidence="1">
    <location>
        <begin position="415"/>
        <end position="435"/>
    </location>
</feature>
<accession>A0A1E4TBX5</accession>
<dbReference type="PANTHER" id="PTHR31605:SF0">
    <property type="entry name" value="GLYCEROL-3-PHOSPHATE O-ACYLTRANSFERASE 1"/>
    <property type="match status" value="1"/>
</dbReference>
<feature type="transmembrane region" description="Helical" evidence="1">
    <location>
        <begin position="496"/>
        <end position="515"/>
    </location>
</feature>
<dbReference type="PANTHER" id="PTHR31605">
    <property type="entry name" value="GLYCEROL-3-PHOSPHATE O-ACYLTRANSFERASE 1"/>
    <property type="match status" value="1"/>
</dbReference>
<feature type="domain" description="Phospholipid/glycerol acyltransferase" evidence="2">
    <location>
        <begin position="54"/>
        <end position="263"/>
    </location>
</feature>
<evidence type="ECO:0000259" key="2">
    <source>
        <dbReference type="SMART" id="SM00563"/>
    </source>
</evidence>
<evidence type="ECO:0000256" key="1">
    <source>
        <dbReference type="SAM" id="Phobius"/>
    </source>
</evidence>
<dbReference type="EMBL" id="KV453843">
    <property type="protein sequence ID" value="ODV89237.1"/>
    <property type="molecule type" value="Genomic_DNA"/>
</dbReference>
<gene>
    <name evidence="3" type="ORF">CANCADRAFT_29487</name>
</gene>
<dbReference type="GO" id="GO:0008654">
    <property type="term" value="P:phospholipid biosynthetic process"/>
    <property type="evidence" value="ECO:0007669"/>
    <property type="project" value="TreeGrafter"/>
</dbReference>
<dbReference type="GO" id="GO:0016287">
    <property type="term" value="F:glycerone-phosphate O-acyltransferase activity"/>
    <property type="evidence" value="ECO:0007669"/>
    <property type="project" value="TreeGrafter"/>
</dbReference>
<keyword evidence="1" id="KW-0812">Transmembrane</keyword>
<dbReference type="Proteomes" id="UP000095023">
    <property type="component" value="Unassembled WGS sequence"/>
</dbReference>
<organism evidence="3 4">
    <name type="scientific">Tortispora caseinolytica NRRL Y-17796</name>
    <dbReference type="NCBI Taxonomy" id="767744"/>
    <lineage>
        <taxon>Eukaryota</taxon>
        <taxon>Fungi</taxon>
        <taxon>Dikarya</taxon>
        <taxon>Ascomycota</taxon>
        <taxon>Saccharomycotina</taxon>
        <taxon>Trigonopsidomycetes</taxon>
        <taxon>Trigonopsidales</taxon>
        <taxon>Trigonopsidaceae</taxon>
        <taxon>Tortispora</taxon>
    </lineage>
</organism>
<keyword evidence="1" id="KW-1133">Transmembrane helix</keyword>
<keyword evidence="1" id="KW-0472">Membrane</keyword>
<dbReference type="SMART" id="SM00563">
    <property type="entry name" value="PlsC"/>
    <property type="match status" value="1"/>
</dbReference>
<feature type="transmembrane region" description="Helical" evidence="1">
    <location>
        <begin position="456"/>
        <end position="476"/>
    </location>
</feature>
<proteinExistence type="predicted"/>
<feature type="transmembrane region" description="Helical" evidence="1">
    <location>
        <begin position="20"/>
        <end position="37"/>
    </location>
</feature>
<protein>
    <recommendedName>
        <fullName evidence="2">Phospholipid/glycerol acyltransferase domain-containing protein</fullName>
    </recommendedName>
</protein>
<dbReference type="CDD" id="cd07992">
    <property type="entry name" value="LPLAT_AAK14816-like"/>
    <property type="match status" value="1"/>
</dbReference>
<dbReference type="InterPro" id="IPR002123">
    <property type="entry name" value="Plipid/glycerol_acylTrfase"/>
</dbReference>
<sequence length="614" mass="68664">MVYRNPRIPSKDRDLTWNNVIYDLVVWIFTIIFDLFFREIQPRGAHNIPRHGPVIFVGAPHANQFVDPMLLMRLARIEAGRRVSFLVAEKSYRRKFIGAVARALSAIPVARPQDLLRPATGTISAPDKSKPRELLGHGTLFTKECDKGGLISIPKSMGTFVIEEIVDDTHVILRKDMKPEALEVLTNPSSFKTAHKVDQTPLYEGVFDHLHAGGCLGIFPEGGSHDRPNLLPLKAGVAIMALGTMIKYPDSPLLIVPCGMNYFHPHKFRSRAVIEFGTPYTVPKELVDQYASGDHQGAITAMLEVIKQSLEAVTVTCADYETLMVIQAARRLYTPPSHKIPLPAVIEANRRIAVVFENHKNSPQAEQLTKAVLSYNHKLRSLGIRDHQVMSTYHIHPLVGVVLLCYRLGKLILLALGALPGAILFAPVFIATKIISMRKAKAALAESVVKIEAKDVVATWKLLVAMGLAPALYWFYSLMATYFCWKYNWFPSIRPVWLITFISMLILPLVSYASMRIGEVGMDIAKSMRPLFLVVYPFSSNSLSDLRKTREILAKEITEAVNKLGPDVFPDINDLLLERYPPTGHSLTRSISETSDVSLQTISHDITNEKNKFD</sequence>
<dbReference type="GO" id="GO:0004366">
    <property type="term" value="F:glycerol-3-phosphate O-acyltransferase activity"/>
    <property type="evidence" value="ECO:0007669"/>
    <property type="project" value="TreeGrafter"/>
</dbReference>
<evidence type="ECO:0000313" key="3">
    <source>
        <dbReference type="EMBL" id="ODV89237.1"/>
    </source>
</evidence>
<evidence type="ECO:0000313" key="4">
    <source>
        <dbReference type="Proteomes" id="UP000095023"/>
    </source>
</evidence>